<dbReference type="GO" id="GO:0005886">
    <property type="term" value="C:plasma membrane"/>
    <property type="evidence" value="ECO:0007669"/>
    <property type="project" value="UniProtKB-SubCell"/>
</dbReference>
<dbReference type="InterPro" id="IPR002126">
    <property type="entry name" value="Cadherin-like_dom"/>
</dbReference>
<dbReference type="PRINTS" id="PR00205">
    <property type="entry name" value="CADHERIN"/>
</dbReference>
<dbReference type="Proteomes" id="UP000694551">
    <property type="component" value="Unplaced"/>
</dbReference>
<dbReference type="FunFam" id="2.60.40.60:FF:000022">
    <property type="entry name" value="Cadherin 2"/>
    <property type="match status" value="1"/>
</dbReference>
<dbReference type="InterPro" id="IPR014868">
    <property type="entry name" value="Cadherin_pro_dom"/>
</dbReference>
<dbReference type="Ensembl" id="ENSSOCT00000000268.1">
    <property type="protein sequence ID" value="ENSSOCP00000000260.1"/>
    <property type="gene ID" value="ENSSOCG00000000205.1"/>
</dbReference>
<dbReference type="InterPro" id="IPR050971">
    <property type="entry name" value="Cadherin-domain_protein"/>
</dbReference>
<dbReference type="AlphaFoldDB" id="A0A8D0EH97"/>
<evidence type="ECO:0000313" key="18">
    <source>
        <dbReference type="Ensembl" id="ENSSOCP00000000260.1"/>
    </source>
</evidence>
<proteinExistence type="predicted"/>
<keyword evidence="6" id="KW-0677">Repeat</keyword>
<evidence type="ECO:0000256" key="10">
    <source>
        <dbReference type="ARBA" id="ARBA00022989"/>
    </source>
</evidence>
<keyword evidence="3" id="KW-1003">Cell membrane</keyword>
<evidence type="ECO:0000256" key="12">
    <source>
        <dbReference type="ARBA" id="ARBA00023180"/>
    </source>
</evidence>
<sequence length="814" mass="90578">LELCPLSCSGFDLKECLQSAEFISSSDGNFKILEDGSVYTTSTVSLSSEKKTFTILLKDIQEEVQKKIHVSLVEDEKKTQKTRHARDTVLKRTKRRWGPIPSVMLENSLGPFPLQIQQVQSDTAQNYTIYYSASGPGIDQDPKGLFYIERETGNIFATRAVDREQYPSFQIICFATTPDGYSPEVPLVHTIRIEDDNDNAPYFTQDLFEFSVPENSKPGVIVGKMTAEDRDEPYTLHTTLKYRIVAQNPPVTPAFSLHGDTGVISVLLPQLDRELVPSYTLLVEARDMAGQPFGLCTTGTAVIRIEDTNDNAPSFKQTQYETRVEENRVNVEILRVSVVDLDEPGSPGSGAVYEIIRGNDDRSFEITTDKNTNEGILCVVKGLDYESAKQRILVIAVNNEAPYMLAPHSQQLSQSTSSVMVHVLDVDEGPVFKPCQLRLDVKECEEIGTTIGRYIAEDPETGNSEGIRYETMLLTNEDSGEVRTIKVLDRDVAEMRQGQCDISVLAIDRSTGTIQVFIQPGNKNYPRITKTEYIICRDRKPICLTAQDNLVLSFFTDNSVYLSPKDDIPFGIYNIPVSVTDNGGKVGENHITVNLCDCVTPTECNGKTRFLSGGNVTLGVWAILAMILGSLLLLCKYTCGVFFNVKHVTDDCANHNLIISNTEAPGEEVMDHNIIPLQNTNDQGGYGIKTGDQQTFEMVKGRGHTLESVKGGGHQTLGSVKEGGGQPMMDTCRYSYSEWHNFTHPRLGEKVHLCRQDEEQKHSEDYLLSYNYEGKGSLAGSVGCCSDQHEEEALDFLDQLEPKFRTLAETCVKR</sequence>
<dbReference type="PANTHER" id="PTHR24025">
    <property type="entry name" value="DESMOGLEIN FAMILY MEMBER"/>
    <property type="match status" value="1"/>
</dbReference>
<dbReference type="Pfam" id="PF00028">
    <property type="entry name" value="Cadherin"/>
    <property type="match status" value="3"/>
</dbReference>
<reference evidence="18" key="2">
    <citation type="submission" date="2025-09" db="UniProtKB">
        <authorList>
            <consortium name="Ensembl"/>
        </authorList>
    </citation>
    <scope>IDENTIFICATION</scope>
</reference>
<dbReference type="GO" id="GO:0005509">
    <property type="term" value="F:calcium ion binding"/>
    <property type="evidence" value="ECO:0007669"/>
    <property type="project" value="UniProtKB-UniRule"/>
</dbReference>
<dbReference type="PROSITE" id="PS00232">
    <property type="entry name" value="CADHERIN_1"/>
    <property type="match status" value="1"/>
</dbReference>
<protein>
    <recommendedName>
        <fullName evidence="17">Cadherin domain-containing protein</fullName>
    </recommendedName>
</protein>
<dbReference type="FunFam" id="2.60.40.60:FF:000019">
    <property type="entry name" value="Cadherin 2"/>
    <property type="match status" value="1"/>
</dbReference>
<keyword evidence="4 14" id="KW-0812">Transmembrane</keyword>
<keyword evidence="12" id="KW-0325">Glycoprotein</keyword>
<keyword evidence="7 13" id="KW-0106">Calcium</keyword>
<evidence type="ECO:0000259" key="17">
    <source>
        <dbReference type="PROSITE" id="PS50268"/>
    </source>
</evidence>
<evidence type="ECO:0000256" key="11">
    <source>
        <dbReference type="ARBA" id="ARBA00023136"/>
    </source>
</evidence>
<feature type="transmembrane region" description="Helical" evidence="16">
    <location>
        <begin position="618"/>
        <end position="637"/>
    </location>
</feature>
<comment type="function">
    <text evidence="15">A component of desmosome cell-cell junctions which are required for positive regulation of cellular adhesion. Involved in the interaction of plaque proteins and intermediate filaments mediating cell-cell adhesion.</text>
</comment>
<evidence type="ECO:0000256" key="6">
    <source>
        <dbReference type="ARBA" id="ARBA00022737"/>
    </source>
</evidence>
<evidence type="ECO:0000256" key="1">
    <source>
        <dbReference type="ARBA" id="ARBA00004479"/>
    </source>
</evidence>
<evidence type="ECO:0000256" key="13">
    <source>
        <dbReference type="PROSITE-ProRule" id="PRU00043"/>
    </source>
</evidence>
<evidence type="ECO:0000256" key="5">
    <source>
        <dbReference type="ARBA" id="ARBA00022723"/>
    </source>
</evidence>
<dbReference type="FunFam" id="2.60.40.60:FF:000011">
    <property type="entry name" value="Cadherin 1"/>
    <property type="match status" value="1"/>
</dbReference>
<dbReference type="GO" id="GO:0009986">
    <property type="term" value="C:cell surface"/>
    <property type="evidence" value="ECO:0007669"/>
    <property type="project" value="UniProtKB-ARBA"/>
</dbReference>
<keyword evidence="5" id="KW-0479">Metal-binding</keyword>
<dbReference type="InterPro" id="IPR000233">
    <property type="entry name" value="Cadherin_Y-type_LIR"/>
</dbReference>
<evidence type="ECO:0000256" key="3">
    <source>
        <dbReference type="ARBA" id="ARBA00022475"/>
    </source>
</evidence>
<evidence type="ECO:0000313" key="19">
    <source>
        <dbReference type="Proteomes" id="UP000694551"/>
    </source>
</evidence>
<dbReference type="InterPro" id="IPR020894">
    <property type="entry name" value="Cadherin_CS"/>
</dbReference>
<dbReference type="PRINTS" id="PR01818">
    <property type="entry name" value="DESMOCADHERN"/>
</dbReference>
<feature type="domain" description="Cadherin" evidence="17">
    <location>
        <begin position="316"/>
        <end position="432"/>
    </location>
</feature>
<feature type="domain" description="Cadherin" evidence="17">
    <location>
        <begin position="204"/>
        <end position="315"/>
    </location>
</feature>
<dbReference type="Pfam" id="PF01049">
    <property type="entry name" value="CADH_Y-type_LIR"/>
    <property type="match status" value="1"/>
</dbReference>
<dbReference type="PRINTS" id="PR01820">
    <property type="entry name" value="DESMOCOLLIN"/>
</dbReference>
<dbReference type="GO" id="GO:0007156">
    <property type="term" value="P:homophilic cell adhesion via plasma membrane adhesion molecules"/>
    <property type="evidence" value="ECO:0007669"/>
    <property type="project" value="InterPro"/>
</dbReference>
<evidence type="ECO:0000256" key="15">
    <source>
        <dbReference type="RuleBase" id="RU004358"/>
    </source>
</evidence>
<dbReference type="InterPro" id="IPR027397">
    <property type="entry name" value="Catenin-bd_sf"/>
</dbReference>
<dbReference type="Gene3D" id="2.60.40.60">
    <property type="entry name" value="Cadherins"/>
    <property type="match status" value="6"/>
</dbReference>
<evidence type="ECO:0000256" key="8">
    <source>
        <dbReference type="ARBA" id="ARBA00022889"/>
    </source>
</evidence>
<dbReference type="GO" id="GO:0030057">
    <property type="term" value="C:desmosome"/>
    <property type="evidence" value="ECO:0007669"/>
    <property type="project" value="UniProtKB-SubCell"/>
</dbReference>
<keyword evidence="9" id="KW-0965">Cell junction</keyword>
<feature type="domain" description="Cadherin" evidence="17">
    <location>
        <begin position="106"/>
        <end position="203"/>
    </location>
</feature>
<dbReference type="PROSITE" id="PS50268">
    <property type="entry name" value="CADHERIN_2"/>
    <property type="match status" value="3"/>
</dbReference>
<keyword evidence="19" id="KW-1185">Reference proteome</keyword>
<dbReference type="SUPFAM" id="SSF49313">
    <property type="entry name" value="Cadherin-like"/>
    <property type="match status" value="5"/>
</dbReference>
<dbReference type="SMART" id="SM01055">
    <property type="entry name" value="Cadherin_pro"/>
    <property type="match status" value="1"/>
</dbReference>
<keyword evidence="11 16" id="KW-0472">Membrane</keyword>
<evidence type="ECO:0000256" key="9">
    <source>
        <dbReference type="ARBA" id="ARBA00022949"/>
    </source>
</evidence>
<dbReference type="SMART" id="SM00112">
    <property type="entry name" value="CA"/>
    <property type="match status" value="4"/>
</dbReference>
<dbReference type="FunFam" id="4.10.900.10:FF:000005">
    <property type="entry name" value="Desmocollin 2"/>
    <property type="match status" value="1"/>
</dbReference>
<dbReference type="Gene3D" id="4.10.900.10">
    <property type="entry name" value="TCF3-CBD (Catenin binding domain)"/>
    <property type="match status" value="1"/>
</dbReference>
<evidence type="ECO:0000256" key="2">
    <source>
        <dbReference type="ARBA" id="ARBA00004568"/>
    </source>
</evidence>
<evidence type="ECO:0000256" key="14">
    <source>
        <dbReference type="RuleBase" id="RU003318"/>
    </source>
</evidence>
<evidence type="ECO:0000256" key="4">
    <source>
        <dbReference type="ARBA" id="ARBA00022692"/>
    </source>
</evidence>
<dbReference type="InterPro" id="IPR015919">
    <property type="entry name" value="Cadherin-like_sf"/>
</dbReference>
<keyword evidence="8 14" id="KW-0130">Cell adhesion</keyword>
<dbReference type="PANTHER" id="PTHR24025:SF0">
    <property type="entry name" value="DESMOCOLLIN-2"/>
    <property type="match status" value="1"/>
</dbReference>
<dbReference type="CDD" id="cd11304">
    <property type="entry name" value="Cadherin_repeat"/>
    <property type="match status" value="4"/>
</dbReference>
<evidence type="ECO:0000256" key="16">
    <source>
        <dbReference type="SAM" id="Phobius"/>
    </source>
</evidence>
<comment type="subcellular location">
    <subcellularLocation>
        <location evidence="2">Cell junction</location>
        <location evidence="2">Desmosome</location>
    </subcellularLocation>
    <subcellularLocation>
        <location evidence="14">Cell membrane</location>
        <topology evidence="14">Single-pass type I membrane protein</topology>
    </subcellularLocation>
    <subcellularLocation>
        <location evidence="1">Membrane</location>
        <topology evidence="1">Single-pass type I membrane protein</topology>
    </subcellularLocation>
</comment>
<keyword evidence="10 16" id="KW-1133">Transmembrane helix</keyword>
<dbReference type="InterPro" id="IPR009122">
    <property type="entry name" value="Desmosomal_cadherin"/>
</dbReference>
<evidence type="ECO:0000256" key="7">
    <source>
        <dbReference type="ARBA" id="ARBA00022837"/>
    </source>
</evidence>
<name>A0A8D0EH97_STROC</name>
<reference evidence="18" key="1">
    <citation type="submission" date="2025-08" db="UniProtKB">
        <authorList>
            <consortium name="Ensembl"/>
        </authorList>
    </citation>
    <scope>IDENTIFICATION</scope>
</reference>
<organism evidence="18 19">
    <name type="scientific">Strix occidentalis caurina</name>
    <name type="common">northern spotted owl</name>
    <dbReference type="NCBI Taxonomy" id="311401"/>
    <lineage>
        <taxon>Eukaryota</taxon>
        <taxon>Metazoa</taxon>
        <taxon>Chordata</taxon>
        <taxon>Craniata</taxon>
        <taxon>Vertebrata</taxon>
        <taxon>Euteleostomi</taxon>
        <taxon>Archelosauria</taxon>
        <taxon>Archosauria</taxon>
        <taxon>Dinosauria</taxon>
        <taxon>Saurischia</taxon>
        <taxon>Theropoda</taxon>
        <taxon>Coelurosauria</taxon>
        <taxon>Aves</taxon>
        <taxon>Neognathae</taxon>
        <taxon>Neoaves</taxon>
        <taxon>Telluraves</taxon>
        <taxon>Strigiformes</taxon>
        <taxon>Strigidae</taxon>
        <taxon>Strix</taxon>
    </lineage>
</organism>
<accession>A0A8D0EH97</accession>